<accession>A0A1G7LAU2</accession>
<dbReference type="EMBL" id="FNCC01000001">
    <property type="protein sequence ID" value="SDF46150.1"/>
    <property type="molecule type" value="Genomic_DNA"/>
</dbReference>
<dbReference type="STRING" id="200378.SAMN05216553_101745"/>
<dbReference type="Pfam" id="PF17645">
    <property type="entry name" value="Amdase"/>
    <property type="match status" value="1"/>
</dbReference>
<dbReference type="Proteomes" id="UP000199623">
    <property type="component" value="Unassembled WGS sequence"/>
</dbReference>
<evidence type="ECO:0000313" key="1">
    <source>
        <dbReference type="EMBL" id="SDF46150.1"/>
    </source>
</evidence>
<proteinExistence type="predicted"/>
<dbReference type="InterPro" id="IPR053714">
    <property type="entry name" value="Iso_Racemase_Enz_sf"/>
</dbReference>
<dbReference type="PANTHER" id="PTHR40267">
    <property type="entry name" value="BLR3294 PROTEIN"/>
    <property type="match status" value="1"/>
</dbReference>
<name>A0A1G7LAU2_9PSEU</name>
<gene>
    <name evidence="1" type="ORF">SAMN05216553_101745</name>
</gene>
<dbReference type="GO" id="GO:0016853">
    <property type="term" value="F:isomerase activity"/>
    <property type="evidence" value="ECO:0007669"/>
    <property type="project" value="UniProtKB-KW"/>
</dbReference>
<keyword evidence="2" id="KW-1185">Reference proteome</keyword>
<evidence type="ECO:0000313" key="2">
    <source>
        <dbReference type="Proteomes" id="UP000199623"/>
    </source>
</evidence>
<protein>
    <submittedName>
        <fullName evidence="1">Maleate isomerase</fullName>
    </submittedName>
</protein>
<organism evidence="1 2">
    <name type="scientific">Lentzea fradiae</name>
    <dbReference type="NCBI Taxonomy" id="200378"/>
    <lineage>
        <taxon>Bacteria</taxon>
        <taxon>Bacillati</taxon>
        <taxon>Actinomycetota</taxon>
        <taxon>Actinomycetes</taxon>
        <taxon>Pseudonocardiales</taxon>
        <taxon>Pseudonocardiaceae</taxon>
        <taxon>Lentzea</taxon>
    </lineage>
</organism>
<dbReference type="AlphaFoldDB" id="A0A1G7LAU2"/>
<dbReference type="InterPro" id="IPR026286">
    <property type="entry name" value="MaiA/AMDase"/>
</dbReference>
<sequence>MVNPTAPRLGVVVPSGNAAVEPEISALLSGHVHVHATRFPLFTEFEQRERIARYNEALAPAIASFGRLGARAVVAECSGSHYLQGPAREQEFCDDLSARFGVEVTTVTRTVLAALASIDATEVTLVSPYAQWLTDLSQGYWEAAGIKVRDIVKVRSSKGFSPYDVSTDELVEQVRAADRPKDEVLLMTGTGMFTLAALEELKAGVERTIITSNLATAWWSLSRLAPDAVVNWRLAP</sequence>
<dbReference type="PANTHER" id="PTHR40267:SF1">
    <property type="entry name" value="BLR3294 PROTEIN"/>
    <property type="match status" value="1"/>
</dbReference>
<keyword evidence="1" id="KW-0413">Isomerase</keyword>
<dbReference type="RefSeq" id="WP_176946570.1">
    <property type="nucleotide sequence ID" value="NZ_FNCC01000001.1"/>
</dbReference>
<dbReference type="Gene3D" id="3.40.50.12500">
    <property type="match status" value="1"/>
</dbReference>
<reference evidence="2" key="1">
    <citation type="submission" date="2016-10" db="EMBL/GenBank/DDBJ databases">
        <authorList>
            <person name="Varghese N."/>
            <person name="Submissions S."/>
        </authorList>
    </citation>
    <scope>NUCLEOTIDE SEQUENCE [LARGE SCALE GENOMIC DNA]</scope>
    <source>
        <strain evidence="2">CGMCC 4.3506</strain>
    </source>
</reference>